<dbReference type="InterPro" id="IPR029063">
    <property type="entry name" value="SAM-dependent_MTases_sf"/>
</dbReference>
<dbReference type="RefSeq" id="WP_009482019.1">
    <property type="nucleotide sequence ID" value="NZ_BAFE01000043.1"/>
</dbReference>
<dbReference type="Gene3D" id="3.40.50.150">
    <property type="entry name" value="Vaccinia Virus protein VP39"/>
    <property type="match status" value="1"/>
</dbReference>
<dbReference type="EMBL" id="BAFE01000043">
    <property type="protein sequence ID" value="GAB48121.1"/>
    <property type="molecule type" value="Genomic_DNA"/>
</dbReference>
<accession>H5UQW3</accession>
<dbReference type="OrthoDB" id="9805171at2"/>
<proteinExistence type="predicted"/>
<dbReference type="Pfam" id="PF13649">
    <property type="entry name" value="Methyltransf_25"/>
    <property type="match status" value="1"/>
</dbReference>
<feature type="domain" description="Methyltransferase" evidence="1">
    <location>
        <begin position="71"/>
        <end position="157"/>
    </location>
</feature>
<reference evidence="2 3" key="1">
    <citation type="submission" date="2012-02" db="EMBL/GenBank/DDBJ databases">
        <title>Whole genome shotgun sequence of Mobilicoccus pelagius NBRC 104925.</title>
        <authorList>
            <person name="Yoshida Y."/>
            <person name="Hosoyama A."/>
            <person name="Tsuchikane K."/>
            <person name="Katsumata H."/>
            <person name="Yamazaki S."/>
            <person name="Fujita N."/>
        </authorList>
    </citation>
    <scope>NUCLEOTIDE SEQUENCE [LARGE SCALE GENOMIC DNA]</scope>
    <source>
        <strain evidence="2 3">NBRC 104925</strain>
    </source>
</reference>
<dbReference type="AlphaFoldDB" id="H5UQW3"/>
<organism evidence="2 3">
    <name type="scientific">Mobilicoccus pelagius NBRC 104925</name>
    <dbReference type="NCBI Taxonomy" id="1089455"/>
    <lineage>
        <taxon>Bacteria</taxon>
        <taxon>Bacillati</taxon>
        <taxon>Actinomycetota</taxon>
        <taxon>Actinomycetes</taxon>
        <taxon>Micrococcales</taxon>
        <taxon>Dermatophilaceae</taxon>
        <taxon>Mobilicoccus</taxon>
    </lineage>
</organism>
<dbReference type="GO" id="GO:0032259">
    <property type="term" value="P:methylation"/>
    <property type="evidence" value="ECO:0007669"/>
    <property type="project" value="UniProtKB-KW"/>
</dbReference>
<sequence>MTGKRISGEAVELDPSHVRSFFTNRETRLATDHPLTAVLYQDHDPTLAEARDRAEKDRLLCMIDAGPHDRVLDVACGVGRWATPLIDRGAAYRGIDFAEGLLAAARESEPRGVFDVADVSNLTEADVRERGAPTKVLVCGALIYLNDDVVRNLASALASGAAAACRVVLREPTALVERLTLDGIYSAEMQTEYSAIYRTADELLDLFGDAFVSRGFRLAAQDDLYEAALNNRAETRQRFYVWERTE</sequence>
<comment type="caution">
    <text evidence="2">The sequence shown here is derived from an EMBL/GenBank/DDBJ whole genome shotgun (WGS) entry which is preliminary data.</text>
</comment>
<dbReference type="InterPro" id="IPR041698">
    <property type="entry name" value="Methyltransf_25"/>
</dbReference>
<keyword evidence="2" id="KW-0808">Transferase</keyword>
<evidence type="ECO:0000313" key="2">
    <source>
        <dbReference type="EMBL" id="GAB48121.1"/>
    </source>
</evidence>
<dbReference type="GO" id="GO:0008168">
    <property type="term" value="F:methyltransferase activity"/>
    <property type="evidence" value="ECO:0007669"/>
    <property type="project" value="UniProtKB-KW"/>
</dbReference>
<keyword evidence="2" id="KW-0489">Methyltransferase</keyword>
<dbReference type="CDD" id="cd02440">
    <property type="entry name" value="AdoMet_MTases"/>
    <property type="match status" value="1"/>
</dbReference>
<dbReference type="Proteomes" id="UP000004367">
    <property type="component" value="Unassembled WGS sequence"/>
</dbReference>
<dbReference type="STRING" id="1089455.MOPEL_060_00380"/>
<keyword evidence="3" id="KW-1185">Reference proteome</keyword>
<dbReference type="eggNOG" id="COG0500">
    <property type="taxonomic scope" value="Bacteria"/>
</dbReference>
<gene>
    <name evidence="2" type="ORF">MOPEL_060_00380</name>
</gene>
<evidence type="ECO:0000313" key="3">
    <source>
        <dbReference type="Proteomes" id="UP000004367"/>
    </source>
</evidence>
<evidence type="ECO:0000259" key="1">
    <source>
        <dbReference type="Pfam" id="PF13649"/>
    </source>
</evidence>
<name>H5UQW3_9MICO</name>
<dbReference type="SUPFAM" id="SSF53335">
    <property type="entry name" value="S-adenosyl-L-methionine-dependent methyltransferases"/>
    <property type="match status" value="1"/>
</dbReference>
<protein>
    <submittedName>
        <fullName evidence="2">Putative methyltransferase</fullName>
    </submittedName>
</protein>